<dbReference type="PROSITE" id="PS50935">
    <property type="entry name" value="SSB"/>
    <property type="match status" value="1"/>
</dbReference>
<dbReference type="EMBL" id="CP013738">
    <property type="protein sequence ID" value="ALU93873.1"/>
    <property type="molecule type" value="Genomic_DNA"/>
</dbReference>
<evidence type="ECO:0000313" key="4">
    <source>
        <dbReference type="EMBL" id="ALU93873.1"/>
    </source>
</evidence>
<dbReference type="PIRSF" id="PIRSF002070">
    <property type="entry name" value="SSB"/>
    <property type="match status" value="1"/>
</dbReference>
<dbReference type="InterPro" id="IPR012340">
    <property type="entry name" value="NA-bd_OB-fold"/>
</dbReference>
<dbReference type="GeneID" id="27782903"/>
<feature type="compositionally biased region" description="Basic and acidic residues" evidence="3">
    <location>
        <begin position="124"/>
        <end position="145"/>
    </location>
</feature>
<dbReference type="InterPro" id="IPR000424">
    <property type="entry name" value="Primosome_PriB/ssb"/>
</dbReference>
<evidence type="ECO:0000256" key="2">
    <source>
        <dbReference type="PIRNR" id="PIRNR002070"/>
    </source>
</evidence>
<proteinExistence type="predicted"/>
<dbReference type="GO" id="GO:0003697">
    <property type="term" value="F:single-stranded DNA binding"/>
    <property type="evidence" value="ECO:0007669"/>
    <property type="project" value="InterPro"/>
</dbReference>
<dbReference type="CDD" id="cd04496">
    <property type="entry name" value="SSB_OBF"/>
    <property type="match status" value="1"/>
</dbReference>
<dbReference type="InterPro" id="IPR011344">
    <property type="entry name" value="ssDNA-bd"/>
</dbReference>
<gene>
    <name evidence="4" type="ORF">WQO_11210</name>
</gene>
<dbReference type="KEGG" id="sgb:WQO_11210"/>
<dbReference type="Pfam" id="PF00436">
    <property type="entry name" value="SSB"/>
    <property type="match status" value="1"/>
</dbReference>
<evidence type="ECO:0000256" key="3">
    <source>
        <dbReference type="SAM" id="MobiDB-lite"/>
    </source>
</evidence>
<dbReference type="GO" id="GO:0006260">
    <property type="term" value="P:DNA replication"/>
    <property type="evidence" value="ECO:0007669"/>
    <property type="project" value="InterPro"/>
</dbReference>
<protein>
    <recommendedName>
        <fullName evidence="2">Single-stranded DNA-binding protein</fullName>
    </recommendedName>
</protein>
<evidence type="ECO:0000313" key="5">
    <source>
        <dbReference type="Proteomes" id="UP000064183"/>
    </source>
</evidence>
<reference evidence="4 5" key="1">
    <citation type="journal article" date="2012" name="J. Bacteriol.">
        <title>Draft genome sequence of Streptomyces globisporus C-1027, which produces an antitumor antibiotic consisting of a nine-membered enediyne with a chromoprotein.</title>
        <authorList>
            <person name="Wang L."/>
            <person name="Wang S."/>
            <person name="He Q."/>
            <person name="Yu T."/>
            <person name="Li Q."/>
            <person name="Hong B."/>
        </authorList>
    </citation>
    <scope>NUCLEOTIDE SEQUENCE [LARGE SCALE GENOMIC DNA]</scope>
    <source>
        <strain evidence="4 5">C-1027</strain>
    </source>
</reference>
<keyword evidence="1 2" id="KW-0238">DNA-binding</keyword>
<accession>A0A0U3KGX9</accession>
<name>A0A0U3KGX9_STRGL</name>
<organism evidence="4 5">
    <name type="scientific">Streptomyces globisporus C-1027</name>
    <dbReference type="NCBI Taxonomy" id="1172567"/>
    <lineage>
        <taxon>Bacteria</taxon>
        <taxon>Bacillati</taxon>
        <taxon>Actinomycetota</taxon>
        <taxon>Actinomycetes</taxon>
        <taxon>Kitasatosporales</taxon>
        <taxon>Streptomycetaceae</taxon>
        <taxon>Streptomyces</taxon>
    </lineage>
</organism>
<dbReference type="Proteomes" id="UP000064183">
    <property type="component" value="Chromosome"/>
</dbReference>
<dbReference type="AlphaFoldDB" id="A0A0U3KGX9"/>
<dbReference type="STRING" id="1172567.WQO_11210"/>
<evidence type="ECO:0000256" key="1">
    <source>
        <dbReference type="ARBA" id="ARBA00023125"/>
    </source>
</evidence>
<dbReference type="Gene3D" id="2.40.50.140">
    <property type="entry name" value="Nucleic acid-binding proteins"/>
    <property type="match status" value="1"/>
</dbReference>
<sequence length="153" mass="17002">MNETLVTLVGNAATAVDFRETATGGMARFRFAVTPRRWDREKQLWADGRTSFYTVWSWRTLAANLAGSVSVGEPLVVHGRLKVREEEQAGQRRTFVDVEAVAVGHDLSRGTAAFRRAPRMEPQLTERPERVTDGDAEESPKEREQVGAMAAVS</sequence>
<dbReference type="RefSeq" id="WP_010063046.1">
    <property type="nucleotide sequence ID" value="NZ_CP013738.1"/>
</dbReference>
<dbReference type="SUPFAM" id="SSF50249">
    <property type="entry name" value="Nucleic acid-binding proteins"/>
    <property type="match status" value="1"/>
</dbReference>
<feature type="region of interest" description="Disordered" evidence="3">
    <location>
        <begin position="114"/>
        <end position="153"/>
    </location>
</feature>